<proteinExistence type="predicted"/>
<reference evidence="1 2" key="2">
    <citation type="journal article" date="2015" name="PLoS ONE">
        <title>Whole-Genome Optical Mapping and Finished Genome Sequence of Sphingobacterium deserti sp. nov., a New Species Isolated from the Western Desert of China.</title>
        <authorList>
            <person name="Teng C."/>
            <person name="Zhou Z."/>
            <person name="Molnar I."/>
            <person name="Li X."/>
            <person name="Tang R."/>
            <person name="Chen M."/>
            <person name="Wang L."/>
            <person name="Su S."/>
            <person name="Zhang W."/>
            <person name="Lin M."/>
        </authorList>
    </citation>
    <scope>NUCLEOTIDE SEQUENCE [LARGE SCALE GENOMIC DNA]</scope>
    <source>
        <strain evidence="2">ACCC05744</strain>
    </source>
</reference>
<dbReference type="AlphaFoldDB" id="A0A0B8T183"/>
<gene>
    <name evidence="1" type="ORF">DI53_1626</name>
</gene>
<dbReference type="STRING" id="1229276.DI53_1626"/>
<evidence type="ECO:0000313" key="2">
    <source>
        <dbReference type="Proteomes" id="UP000031802"/>
    </source>
</evidence>
<sequence length="152" mass="17207">MKQVTITTGKATIVVVDLPGEQETTVDELLAEEWFMYDDPISAVKQAKKHLISKGIPNPDEYKSIGNYLTEEEYIGIVDQGIHSGLFANYAKGVMPPNLFCYKTATESGLSLLRANGVVMENPISNDDRHRFSEWLEWELKLWSNPQIFVKI</sequence>
<accession>A0A0B8T183</accession>
<dbReference type="Proteomes" id="UP000031802">
    <property type="component" value="Unassembled WGS sequence"/>
</dbReference>
<protein>
    <submittedName>
        <fullName evidence="1">Uncharacterized protein</fullName>
    </submittedName>
</protein>
<evidence type="ECO:0000313" key="1">
    <source>
        <dbReference type="EMBL" id="KGE14597.1"/>
    </source>
</evidence>
<comment type="caution">
    <text evidence="1">The sequence shown here is derived from an EMBL/GenBank/DDBJ whole genome shotgun (WGS) entry which is preliminary data.</text>
</comment>
<name>A0A0B8T183_9SPHI</name>
<keyword evidence="2" id="KW-1185">Reference proteome</keyword>
<reference evidence="2" key="1">
    <citation type="submission" date="2014-04" db="EMBL/GenBank/DDBJ databases">
        <title>Whole-Genome optical mapping and complete genome sequence of Sphingobacterium deserti sp. nov., a new spaces isolated from desert in the west of China.</title>
        <authorList>
            <person name="Teng C."/>
            <person name="Zhou Z."/>
            <person name="Li X."/>
            <person name="Chen M."/>
            <person name="Lin M."/>
            <person name="Wang L."/>
            <person name="Su S."/>
            <person name="Zhang C."/>
            <person name="Zhang W."/>
        </authorList>
    </citation>
    <scope>NUCLEOTIDE SEQUENCE [LARGE SCALE GENOMIC DNA]</scope>
    <source>
        <strain evidence="2">ACCC05744</strain>
    </source>
</reference>
<dbReference type="PATRIC" id="fig|1229276.3.peg.1679"/>
<dbReference type="RefSeq" id="WP_037497453.1">
    <property type="nucleotide sequence ID" value="NZ_JJMU01000024.1"/>
</dbReference>
<dbReference type="EMBL" id="JJMU01000024">
    <property type="protein sequence ID" value="KGE14597.1"/>
    <property type="molecule type" value="Genomic_DNA"/>
</dbReference>
<organism evidence="1 2">
    <name type="scientific">Sphingobacterium deserti</name>
    <dbReference type="NCBI Taxonomy" id="1229276"/>
    <lineage>
        <taxon>Bacteria</taxon>
        <taxon>Pseudomonadati</taxon>
        <taxon>Bacteroidota</taxon>
        <taxon>Sphingobacteriia</taxon>
        <taxon>Sphingobacteriales</taxon>
        <taxon>Sphingobacteriaceae</taxon>
        <taxon>Sphingobacterium</taxon>
    </lineage>
</organism>